<evidence type="ECO:0000313" key="4">
    <source>
        <dbReference type="EMBL" id="CAE2284066.1"/>
    </source>
</evidence>
<name>A0A7S4NFP5_9STRA</name>
<feature type="compositionally biased region" description="Acidic residues" evidence="1">
    <location>
        <begin position="84"/>
        <end position="96"/>
    </location>
</feature>
<dbReference type="AlphaFoldDB" id="A0A7S4NFP5"/>
<evidence type="ECO:0000256" key="3">
    <source>
        <dbReference type="SAM" id="SignalP"/>
    </source>
</evidence>
<evidence type="ECO:0000256" key="2">
    <source>
        <dbReference type="SAM" id="Phobius"/>
    </source>
</evidence>
<keyword evidence="2" id="KW-1133">Transmembrane helix</keyword>
<feature type="compositionally biased region" description="Low complexity" evidence="1">
    <location>
        <begin position="97"/>
        <end position="108"/>
    </location>
</feature>
<dbReference type="EMBL" id="HBKQ01057561">
    <property type="protein sequence ID" value="CAE2284066.1"/>
    <property type="molecule type" value="Transcribed_RNA"/>
</dbReference>
<accession>A0A7S4NFP5</accession>
<gene>
    <name evidence="4" type="ORF">OAUR00152_LOCUS39312</name>
</gene>
<reference evidence="4" key="1">
    <citation type="submission" date="2021-01" db="EMBL/GenBank/DDBJ databases">
        <authorList>
            <person name="Corre E."/>
            <person name="Pelletier E."/>
            <person name="Niang G."/>
            <person name="Scheremetjew M."/>
            <person name="Finn R."/>
            <person name="Kale V."/>
            <person name="Holt S."/>
            <person name="Cochrane G."/>
            <person name="Meng A."/>
            <person name="Brown T."/>
            <person name="Cohen L."/>
        </authorList>
    </citation>
    <scope>NUCLEOTIDE SEQUENCE</scope>
    <source>
        <strain evidence="4">Isolate 1302-5</strain>
    </source>
</reference>
<proteinExistence type="predicted"/>
<protein>
    <submittedName>
        <fullName evidence="4">Uncharacterized protein</fullName>
    </submittedName>
</protein>
<keyword evidence="2" id="KW-0812">Transmembrane</keyword>
<sequence>MRQIMPRATVALLAAAATLVAIVGVSDAFGASAVSRPRRVAAPTERAVPRSADSALFAGMGRRRDSPALQTLQSLAPLFMASDENTDETTQEEAATEESAAVEASSSEGNDKESSGFITALLLAPPLFVKFVIVLCVKLITDIVVFPLLFLYRMARLAKNKVLGVFNKGGDSDALNGEGASS</sequence>
<keyword evidence="2" id="KW-0472">Membrane</keyword>
<feature type="chain" id="PRO_5030722499" evidence="3">
    <location>
        <begin position="29"/>
        <end position="182"/>
    </location>
</feature>
<evidence type="ECO:0000256" key="1">
    <source>
        <dbReference type="SAM" id="MobiDB-lite"/>
    </source>
</evidence>
<organism evidence="4">
    <name type="scientific">Odontella aurita</name>
    <dbReference type="NCBI Taxonomy" id="265563"/>
    <lineage>
        <taxon>Eukaryota</taxon>
        <taxon>Sar</taxon>
        <taxon>Stramenopiles</taxon>
        <taxon>Ochrophyta</taxon>
        <taxon>Bacillariophyta</taxon>
        <taxon>Mediophyceae</taxon>
        <taxon>Biddulphiophycidae</taxon>
        <taxon>Eupodiscales</taxon>
        <taxon>Odontellaceae</taxon>
        <taxon>Odontella</taxon>
    </lineage>
</organism>
<feature type="region of interest" description="Disordered" evidence="1">
    <location>
        <begin position="83"/>
        <end position="112"/>
    </location>
</feature>
<feature type="signal peptide" evidence="3">
    <location>
        <begin position="1"/>
        <end position="28"/>
    </location>
</feature>
<keyword evidence="3" id="KW-0732">Signal</keyword>
<feature type="transmembrane region" description="Helical" evidence="2">
    <location>
        <begin position="131"/>
        <end position="152"/>
    </location>
</feature>